<accession>A0A9W9VWB6</accession>
<dbReference type="GeneID" id="81433530"/>
<name>A0A9W9VWB6_9EURO</name>
<comment type="caution">
    <text evidence="1">The sequence shown here is derived from an EMBL/GenBank/DDBJ whole genome shotgun (WGS) entry which is preliminary data.</text>
</comment>
<reference evidence="1" key="2">
    <citation type="journal article" date="2023" name="IMA Fungus">
        <title>Comparative genomic study of the Penicillium genus elucidates a diverse pangenome and 15 lateral gene transfer events.</title>
        <authorList>
            <person name="Petersen C."/>
            <person name="Sorensen T."/>
            <person name="Nielsen M.R."/>
            <person name="Sondergaard T.E."/>
            <person name="Sorensen J.L."/>
            <person name="Fitzpatrick D.A."/>
            <person name="Frisvad J.C."/>
            <person name="Nielsen K.L."/>
        </authorList>
    </citation>
    <scope>NUCLEOTIDE SEQUENCE</scope>
    <source>
        <strain evidence="1">IBT 29864</strain>
    </source>
</reference>
<proteinExistence type="predicted"/>
<reference evidence="1" key="1">
    <citation type="submission" date="2022-11" db="EMBL/GenBank/DDBJ databases">
        <authorList>
            <person name="Petersen C."/>
        </authorList>
    </citation>
    <scope>NUCLEOTIDE SEQUENCE</scope>
    <source>
        <strain evidence="1">IBT 29864</strain>
    </source>
</reference>
<dbReference type="RefSeq" id="XP_056561082.1">
    <property type="nucleotide sequence ID" value="XM_056694353.1"/>
</dbReference>
<dbReference type="Proteomes" id="UP001147782">
    <property type="component" value="Unassembled WGS sequence"/>
</dbReference>
<dbReference type="AlphaFoldDB" id="A0A9W9VWB6"/>
<protein>
    <submittedName>
        <fullName evidence="1">Uncharacterized protein</fullName>
    </submittedName>
</protein>
<keyword evidence="2" id="KW-1185">Reference proteome</keyword>
<dbReference type="EMBL" id="JAPZBS010000001">
    <property type="protein sequence ID" value="KAJ5390354.1"/>
    <property type="molecule type" value="Genomic_DNA"/>
</dbReference>
<gene>
    <name evidence="1" type="ORF">N7496_001422</name>
</gene>
<sequence>MSGILPFLDSSPVAIVALACHAGFHFSVQTRVERIGDVSDRLRANWRILGMLGHRHGQDERPTIFQMSSSSGAGALRGRPGLGALEGLGQEAMGLVRFIEPIDYYSSTEMSCWHYDS</sequence>
<organism evidence="1 2">
    <name type="scientific">Penicillium cataractarum</name>
    <dbReference type="NCBI Taxonomy" id="2100454"/>
    <lineage>
        <taxon>Eukaryota</taxon>
        <taxon>Fungi</taxon>
        <taxon>Dikarya</taxon>
        <taxon>Ascomycota</taxon>
        <taxon>Pezizomycotina</taxon>
        <taxon>Eurotiomycetes</taxon>
        <taxon>Eurotiomycetidae</taxon>
        <taxon>Eurotiales</taxon>
        <taxon>Aspergillaceae</taxon>
        <taxon>Penicillium</taxon>
    </lineage>
</organism>
<evidence type="ECO:0000313" key="1">
    <source>
        <dbReference type="EMBL" id="KAJ5390354.1"/>
    </source>
</evidence>
<evidence type="ECO:0000313" key="2">
    <source>
        <dbReference type="Proteomes" id="UP001147782"/>
    </source>
</evidence>